<feature type="transmembrane region" description="Helical" evidence="1">
    <location>
        <begin position="85"/>
        <end position="102"/>
    </location>
</feature>
<proteinExistence type="predicted"/>
<sequence>MFNPLILLNTQSGTGLTERLTFFGRLYGLDSNPEAGMWYLFITIFVLCAIVYQLGFARKVKLWQTVVIYILMFIGVIFLTFFGAFYPVAECLIVIAIILAGYRYRLHKERKEGNIAQPKGPPAQ</sequence>
<keyword evidence="1" id="KW-1133">Transmembrane helix</keyword>
<dbReference type="Pfam" id="PF14036">
    <property type="entry name" value="YlaH"/>
    <property type="match status" value="1"/>
</dbReference>
<dbReference type="eggNOG" id="ENOG5032TAR">
    <property type="taxonomic scope" value="Bacteria"/>
</dbReference>
<dbReference type="STRING" id="1461582.BN1048_00425"/>
<gene>
    <name evidence="2" type="ORF">BN1048_00425</name>
</gene>
<keyword evidence="1" id="KW-0472">Membrane</keyword>
<dbReference type="Proteomes" id="UP000044136">
    <property type="component" value="Unassembled WGS sequence"/>
</dbReference>
<dbReference type="AlphaFoldDB" id="A0A078M1T9"/>
<evidence type="ECO:0000313" key="3">
    <source>
        <dbReference type="Proteomes" id="UP000044136"/>
    </source>
</evidence>
<dbReference type="EMBL" id="CCSE01000001">
    <property type="protein sequence ID" value="CDZ99357.1"/>
    <property type="molecule type" value="Genomic_DNA"/>
</dbReference>
<keyword evidence="1" id="KW-0812">Transmembrane</keyword>
<organism evidence="2 3">
    <name type="scientific">Jeotgalicoccus saudimassiliensis</name>
    <dbReference type="NCBI Taxonomy" id="1461582"/>
    <lineage>
        <taxon>Bacteria</taxon>
        <taxon>Bacillati</taxon>
        <taxon>Bacillota</taxon>
        <taxon>Bacilli</taxon>
        <taxon>Bacillales</taxon>
        <taxon>Staphylococcaceae</taxon>
        <taxon>Jeotgalicoccus</taxon>
    </lineage>
</organism>
<dbReference type="RefSeq" id="WP_231856241.1">
    <property type="nucleotide sequence ID" value="NZ_CCSE01000001.1"/>
</dbReference>
<accession>A0A078M1T9</accession>
<name>A0A078M1T9_9STAP</name>
<reference evidence="2 3" key="1">
    <citation type="submission" date="2014-07" db="EMBL/GenBank/DDBJ databases">
        <authorList>
            <person name="Urmite Genomes Urmite Genomes"/>
        </authorList>
    </citation>
    <scope>NUCLEOTIDE SEQUENCE [LARGE SCALE GENOMIC DNA]</scope>
    <source>
        <strain evidence="2 3">13MG44_air</strain>
    </source>
</reference>
<dbReference type="InterPro" id="IPR025620">
    <property type="entry name" value="YlaH"/>
</dbReference>
<keyword evidence="3" id="KW-1185">Reference proteome</keyword>
<feature type="transmembrane region" description="Helical" evidence="1">
    <location>
        <begin position="62"/>
        <end position="79"/>
    </location>
</feature>
<protein>
    <recommendedName>
        <fullName evidence="4">YlaH-like protein</fullName>
    </recommendedName>
</protein>
<evidence type="ECO:0000256" key="1">
    <source>
        <dbReference type="SAM" id="Phobius"/>
    </source>
</evidence>
<feature type="transmembrane region" description="Helical" evidence="1">
    <location>
        <begin position="36"/>
        <end position="55"/>
    </location>
</feature>
<evidence type="ECO:0008006" key="4">
    <source>
        <dbReference type="Google" id="ProtNLM"/>
    </source>
</evidence>
<dbReference type="HOGENOM" id="CLU_151140_1_0_9"/>
<evidence type="ECO:0000313" key="2">
    <source>
        <dbReference type="EMBL" id="CDZ99357.1"/>
    </source>
</evidence>